<evidence type="ECO:0000313" key="1">
    <source>
        <dbReference type="EMBL" id="EFI34152.1"/>
    </source>
</evidence>
<reference evidence="1" key="1">
    <citation type="submission" date="2010-05" db="EMBL/GenBank/DDBJ databases">
        <title>The draft genome of Desulfonatronospira thiodismutans ASO3-1.</title>
        <authorList>
            <consortium name="US DOE Joint Genome Institute (JGI-PGF)"/>
            <person name="Lucas S."/>
            <person name="Copeland A."/>
            <person name="Lapidus A."/>
            <person name="Cheng J.-F."/>
            <person name="Bruce D."/>
            <person name="Goodwin L."/>
            <person name="Pitluck S."/>
            <person name="Chertkov O."/>
            <person name="Brettin T."/>
            <person name="Detter J.C."/>
            <person name="Han C."/>
            <person name="Land M.L."/>
            <person name="Hauser L."/>
            <person name="Kyrpides N."/>
            <person name="Mikhailova N."/>
            <person name="Muyzer G."/>
            <person name="Woyke T."/>
        </authorList>
    </citation>
    <scope>NUCLEOTIDE SEQUENCE [LARGE SCALE GENOMIC DNA]</scope>
    <source>
        <strain evidence="1">ASO3-1</strain>
    </source>
</reference>
<organism evidence="1 2">
    <name type="scientific">Desulfonatronospira thiodismutans ASO3-1</name>
    <dbReference type="NCBI Taxonomy" id="555779"/>
    <lineage>
        <taxon>Bacteria</taxon>
        <taxon>Pseudomonadati</taxon>
        <taxon>Thermodesulfobacteriota</taxon>
        <taxon>Desulfovibrionia</taxon>
        <taxon>Desulfovibrionales</taxon>
        <taxon>Desulfonatronovibrionaceae</taxon>
        <taxon>Desulfonatronospira</taxon>
    </lineage>
</organism>
<keyword evidence="2" id="KW-1185">Reference proteome</keyword>
<dbReference type="Proteomes" id="UP000005496">
    <property type="component" value="Unassembled WGS sequence"/>
</dbReference>
<dbReference type="RefSeq" id="WP_008871501.1">
    <property type="nucleotide sequence ID" value="NZ_ACJN02000003.1"/>
</dbReference>
<dbReference type="Gene3D" id="3.10.20.860">
    <property type="match status" value="1"/>
</dbReference>
<dbReference type="NCBIfam" id="TIGR03831">
    <property type="entry name" value="YgiT_finger"/>
    <property type="match status" value="1"/>
</dbReference>
<dbReference type="OrthoDB" id="7349669at2"/>
<evidence type="ECO:0000313" key="2">
    <source>
        <dbReference type="Proteomes" id="UP000005496"/>
    </source>
</evidence>
<name>D6STY6_9BACT</name>
<protein>
    <recommendedName>
        <fullName evidence="3">YgiT-type zinc finger domain-containing protein</fullName>
    </recommendedName>
</protein>
<evidence type="ECO:0008006" key="3">
    <source>
        <dbReference type="Google" id="ProtNLM"/>
    </source>
</evidence>
<dbReference type="InterPro" id="IPR022453">
    <property type="entry name" value="Znf_MqsA-type"/>
</dbReference>
<dbReference type="EMBL" id="ACJN02000003">
    <property type="protein sequence ID" value="EFI34152.1"/>
    <property type="molecule type" value="Genomic_DNA"/>
</dbReference>
<dbReference type="AlphaFoldDB" id="D6STY6"/>
<sequence length="73" mass="8409">MKCHVCGGRMDSIRSDLPFKLDQHKIIVVKDMPVEQCQSCYEFLIQDPVMEYLDCLLDSVDSGIELEVRRFAA</sequence>
<comment type="caution">
    <text evidence="1">The sequence shown here is derived from an EMBL/GenBank/DDBJ whole genome shotgun (WGS) entry which is preliminary data.</text>
</comment>
<accession>D6STY6</accession>
<proteinExistence type="predicted"/>
<gene>
    <name evidence="1" type="ORF">Dthio_PD1494</name>
</gene>
<dbReference type="eggNOG" id="ENOG503343T">
    <property type="taxonomic scope" value="Bacteria"/>
</dbReference>